<gene>
    <name evidence="1" type="ORF">JOB18_014538</name>
</gene>
<evidence type="ECO:0000313" key="2">
    <source>
        <dbReference type="Proteomes" id="UP000693946"/>
    </source>
</evidence>
<proteinExistence type="predicted"/>
<dbReference type="EMBL" id="JAGKHQ010000017">
    <property type="protein sequence ID" value="KAG7489540.1"/>
    <property type="molecule type" value="Genomic_DNA"/>
</dbReference>
<name>A0AAV6QE38_SOLSE</name>
<keyword evidence="2" id="KW-1185">Reference proteome</keyword>
<evidence type="ECO:0000313" key="1">
    <source>
        <dbReference type="EMBL" id="KAG7489540.1"/>
    </source>
</evidence>
<dbReference type="AlphaFoldDB" id="A0AAV6QE38"/>
<comment type="caution">
    <text evidence="1">The sequence shown here is derived from an EMBL/GenBank/DDBJ whole genome shotgun (WGS) entry which is preliminary data.</text>
</comment>
<protein>
    <submittedName>
        <fullName evidence="1">Uncharacterized protein</fullName>
    </submittedName>
</protein>
<dbReference type="Proteomes" id="UP000693946">
    <property type="component" value="Linkage Group LG5"/>
</dbReference>
<organism evidence="1 2">
    <name type="scientific">Solea senegalensis</name>
    <name type="common">Senegalese sole</name>
    <dbReference type="NCBI Taxonomy" id="28829"/>
    <lineage>
        <taxon>Eukaryota</taxon>
        <taxon>Metazoa</taxon>
        <taxon>Chordata</taxon>
        <taxon>Craniata</taxon>
        <taxon>Vertebrata</taxon>
        <taxon>Euteleostomi</taxon>
        <taxon>Actinopterygii</taxon>
        <taxon>Neopterygii</taxon>
        <taxon>Teleostei</taxon>
        <taxon>Neoteleostei</taxon>
        <taxon>Acanthomorphata</taxon>
        <taxon>Carangaria</taxon>
        <taxon>Pleuronectiformes</taxon>
        <taxon>Pleuronectoidei</taxon>
        <taxon>Soleidae</taxon>
        <taxon>Solea</taxon>
    </lineage>
</organism>
<reference evidence="1 2" key="1">
    <citation type="journal article" date="2021" name="Sci. Rep.">
        <title>Chromosome anchoring in Senegalese sole (Solea senegalensis) reveals sex-associated markers and genome rearrangements in flatfish.</title>
        <authorList>
            <person name="Guerrero-Cozar I."/>
            <person name="Gomez-Garrido J."/>
            <person name="Berbel C."/>
            <person name="Martinez-Blanch J.F."/>
            <person name="Alioto T."/>
            <person name="Claros M.G."/>
            <person name="Gagnaire P.A."/>
            <person name="Manchado M."/>
        </authorList>
    </citation>
    <scope>NUCLEOTIDE SEQUENCE [LARGE SCALE GENOMIC DNA]</scope>
    <source>
        <strain evidence="1">Sse05_10M</strain>
    </source>
</reference>
<accession>A0AAV6QE38</accession>
<sequence>MRYSCDRTFTEDKIKFDFFDHLHELFHMYIECYKLRHQFRVSVLYFLFITQPQQAVTHTAVTLTGQTVSSSANRQHAGGNLKTFSGQVISSSADIVKKNPSESLASAVYLGYIQPSVVTAVFAPRTLSKRIWNPMFNHRYSVIFIREHQSVAFCPFVRCDQPSLKDYMWKLFYCFNISDDISD</sequence>